<dbReference type="InterPro" id="IPR006164">
    <property type="entry name" value="DNA_bd_Ku70/Ku80"/>
</dbReference>
<dbReference type="GO" id="GO:0003690">
    <property type="term" value="F:double-stranded DNA binding"/>
    <property type="evidence" value="ECO:0007669"/>
    <property type="project" value="TreeGrafter"/>
</dbReference>
<comment type="catalytic activity">
    <reaction evidence="13">
        <text>ATP + H2O = ADP + phosphate + H(+)</text>
        <dbReference type="Rhea" id="RHEA:13065"/>
        <dbReference type="ChEBI" id="CHEBI:15377"/>
        <dbReference type="ChEBI" id="CHEBI:15378"/>
        <dbReference type="ChEBI" id="CHEBI:30616"/>
        <dbReference type="ChEBI" id="CHEBI:43474"/>
        <dbReference type="ChEBI" id="CHEBI:456216"/>
        <dbReference type="EC" id="3.6.4.12"/>
    </reaction>
</comment>
<evidence type="ECO:0000256" key="12">
    <source>
        <dbReference type="ARBA" id="ARBA00023242"/>
    </source>
</evidence>
<evidence type="ECO:0000256" key="5">
    <source>
        <dbReference type="ARBA" id="ARBA00022763"/>
    </source>
</evidence>
<evidence type="ECO:0000256" key="10">
    <source>
        <dbReference type="ARBA" id="ARBA00023172"/>
    </source>
</evidence>
<dbReference type="InterPro" id="IPR047087">
    <property type="entry name" value="KU70_core_dom"/>
</dbReference>
<reference evidence="15" key="1">
    <citation type="journal article" date="2023" name="G3 (Bethesda)">
        <title>A reference genome for the long-term kleptoplast-retaining sea slug Elysia crispata morphotype clarki.</title>
        <authorList>
            <person name="Eastman K.E."/>
            <person name="Pendleton A.L."/>
            <person name="Shaikh M.A."/>
            <person name="Suttiyut T."/>
            <person name="Ogas R."/>
            <person name="Tomko P."/>
            <person name="Gavelis G."/>
            <person name="Widhalm J.R."/>
            <person name="Wisecaver J.H."/>
        </authorList>
    </citation>
    <scope>NUCLEOTIDE SEQUENCE</scope>
    <source>
        <strain evidence="15">ECLA1</strain>
    </source>
</reference>
<name>A0AAE1A2U7_9GAST</name>
<accession>A0AAE1A2U7</accession>
<dbReference type="GO" id="GO:0005524">
    <property type="term" value="F:ATP binding"/>
    <property type="evidence" value="ECO:0007669"/>
    <property type="project" value="UniProtKB-KW"/>
</dbReference>
<dbReference type="GO" id="GO:0006310">
    <property type="term" value="P:DNA recombination"/>
    <property type="evidence" value="ECO:0007669"/>
    <property type="project" value="UniProtKB-KW"/>
</dbReference>
<dbReference type="Gene3D" id="3.40.50.410">
    <property type="entry name" value="von Willebrand factor, type A domain"/>
    <property type="match status" value="1"/>
</dbReference>
<dbReference type="PANTHER" id="PTHR12604:SF2">
    <property type="entry name" value="X-RAY REPAIR CROSS-COMPLEMENTING PROTEIN 6"/>
    <property type="match status" value="1"/>
</dbReference>
<keyword evidence="7" id="KW-0347">Helicase</keyword>
<dbReference type="InterPro" id="IPR016194">
    <property type="entry name" value="SPOC-like_C_dom_sf"/>
</dbReference>
<protein>
    <recommendedName>
        <fullName evidence="3">DNA helicase</fullName>
        <ecNumber evidence="3">3.6.4.12</ecNumber>
    </recommendedName>
</protein>
<dbReference type="SUPFAM" id="SSF100939">
    <property type="entry name" value="SPOC domain-like"/>
    <property type="match status" value="1"/>
</dbReference>
<dbReference type="InterPro" id="IPR005161">
    <property type="entry name" value="Ku_N"/>
</dbReference>
<evidence type="ECO:0000256" key="6">
    <source>
        <dbReference type="ARBA" id="ARBA00022801"/>
    </source>
</evidence>
<dbReference type="InterPro" id="IPR036465">
    <property type="entry name" value="vWFA_dom_sf"/>
</dbReference>
<gene>
    <name evidence="15" type="ORF">RRG08_054170</name>
</gene>
<evidence type="ECO:0000256" key="3">
    <source>
        <dbReference type="ARBA" id="ARBA00012551"/>
    </source>
</evidence>
<dbReference type="SMART" id="SM00559">
    <property type="entry name" value="Ku78"/>
    <property type="match status" value="1"/>
</dbReference>
<sequence length="604" mass="68782">MADFGFARFGDEEEEDEEGSGYQAWRNQRDGLIFLIDASKSMFDASDDDDCLFQLCLKIVKTTMQNKIISSEKDVIGTVFFGTEKSENPSDFKNVFVYQDLEQPGAQRILDLEKFEAEGINKFTKQFGHNPAFSLSEALWTCMNMFAKAEGSQKMGSKRIMLFTNNDNPHAGSLHMRQQAEAKASDLNNNGIDLELMHLQNPNETFDINKFYKPLLFMDDDELTELPDPAERMEELLRRVRSKDHKKRALRRIPFSIAEGLSFSVGVYTLVRSCPKPSAIKLSKRENAELKSNTKVYLPDTGEILMPQDLKKAQTYGGHKICFENDEVTGLKRFDLPGLYLMGFKPRSCLKKYYHVKPAQFLYPDENKISGSTTLFTALLKKCLERDVTPFCKYIPGRNFPPRFVTLLPQAEEVDEHKVQVTPPGFHLIFLPFADDFRKVNYDEECPRATEEQINKAKEVVKKLTFKFSSESFENPVLQNHWRNIEALALVRDELEELQDHTLPRVEDVTKRAGKVLDEFKDLVYPADYVPGQKRKATIANAAAKKAKAEEALVDLDVRAEAAAGRLGKLTVAILKDIIKKERINTAATRKNDIIDAINNHFGV</sequence>
<dbReference type="Gene3D" id="1.10.720.30">
    <property type="entry name" value="SAP domain"/>
    <property type="match status" value="1"/>
</dbReference>
<evidence type="ECO:0000256" key="2">
    <source>
        <dbReference type="ARBA" id="ARBA00005240"/>
    </source>
</evidence>
<evidence type="ECO:0000256" key="13">
    <source>
        <dbReference type="ARBA" id="ARBA00047995"/>
    </source>
</evidence>
<comment type="caution">
    <text evidence="15">The sequence shown here is derived from an EMBL/GenBank/DDBJ whole genome shotgun (WGS) entry which is preliminary data.</text>
</comment>
<evidence type="ECO:0000256" key="11">
    <source>
        <dbReference type="ARBA" id="ARBA00023204"/>
    </source>
</evidence>
<dbReference type="InterPro" id="IPR036361">
    <property type="entry name" value="SAP_dom_sf"/>
</dbReference>
<feature type="domain" description="VWFA" evidence="14">
    <location>
        <begin position="31"/>
        <end position="240"/>
    </location>
</feature>
<dbReference type="GO" id="GO:0003678">
    <property type="term" value="F:DNA helicase activity"/>
    <property type="evidence" value="ECO:0007669"/>
    <property type="project" value="UniProtKB-EC"/>
</dbReference>
<dbReference type="GO" id="GO:0006303">
    <property type="term" value="P:double-strand break repair via nonhomologous end joining"/>
    <property type="evidence" value="ECO:0007669"/>
    <property type="project" value="InterPro"/>
</dbReference>
<dbReference type="PROSITE" id="PS50234">
    <property type="entry name" value="VWFA"/>
    <property type="match status" value="1"/>
</dbReference>
<dbReference type="Gene3D" id="4.10.970.10">
    <property type="entry name" value="Ku70, bridge and pillars"/>
    <property type="match status" value="1"/>
</dbReference>
<keyword evidence="9" id="KW-0238">DNA-binding</keyword>
<dbReference type="Pfam" id="PF02735">
    <property type="entry name" value="Ku"/>
    <property type="match status" value="1"/>
</dbReference>
<evidence type="ECO:0000256" key="1">
    <source>
        <dbReference type="ARBA" id="ARBA00004123"/>
    </source>
</evidence>
<keyword evidence="5" id="KW-0227">DNA damage</keyword>
<dbReference type="InterPro" id="IPR002035">
    <property type="entry name" value="VWF_A"/>
</dbReference>
<dbReference type="Gene3D" id="1.10.1600.10">
    <property type="match status" value="1"/>
</dbReference>
<dbReference type="EC" id="3.6.4.12" evidence="3"/>
<dbReference type="InterPro" id="IPR006165">
    <property type="entry name" value="Ku70"/>
</dbReference>
<evidence type="ECO:0000259" key="14">
    <source>
        <dbReference type="PROSITE" id="PS50234"/>
    </source>
</evidence>
<evidence type="ECO:0000313" key="15">
    <source>
        <dbReference type="EMBL" id="KAK3779917.1"/>
    </source>
</evidence>
<dbReference type="InterPro" id="IPR005160">
    <property type="entry name" value="Ku_C"/>
</dbReference>
<dbReference type="GO" id="GO:0042162">
    <property type="term" value="F:telomeric DNA binding"/>
    <property type="evidence" value="ECO:0007669"/>
    <property type="project" value="InterPro"/>
</dbReference>
<comment type="subcellular location">
    <subcellularLocation>
        <location evidence="1">Nucleus</location>
    </subcellularLocation>
</comment>
<dbReference type="GO" id="GO:0016787">
    <property type="term" value="F:hydrolase activity"/>
    <property type="evidence" value="ECO:0007669"/>
    <property type="project" value="UniProtKB-KW"/>
</dbReference>
<dbReference type="CDD" id="cd01458">
    <property type="entry name" value="vWA_ku"/>
    <property type="match status" value="1"/>
</dbReference>
<dbReference type="CDD" id="cd00788">
    <property type="entry name" value="KU70"/>
    <property type="match status" value="1"/>
</dbReference>
<keyword evidence="10" id="KW-0233">DNA recombination</keyword>
<evidence type="ECO:0000256" key="4">
    <source>
        <dbReference type="ARBA" id="ARBA00022741"/>
    </source>
</evidence>
<dbReference type="FunFam" id="3.40.50.410:FF:000080">
    <property type="entry name" value="X-ray repair-complementing defective repair in Chinese hamster cells 6"/>
    <property type="match status" value="1"/>
</dbReference>
<dbReference type="AlphaFoldDB" id="A0AAE1A2U7"/>
<dbReference type="Pfam" id="PF03730">
    <property type="entry name" value="Ku_C"/>
    <property type="match status" value="1"/>
</dbReference>
<comment type="similarity">
    <text evidence="2">Belongs to the ku70 family.</text>
</comment>
<dbReference type="InterPro" id="IPR027388">
    <property type="entry name" value="Ku70_bridge/pillars_dom_sf"/>
</dbReference>
<keyword evidence="8" id="KW-0067">ATP-binding</keyword>
<keyword evidence="6" id="KW-0378">Hydrolase</keyword>
<dbReference type="SUPFAM" id="SSF53300">
    <property type="entry name" value="vWA-like"/>
    <property type="match status" value="1"/>
</dbReference>
<keyword evidence="12" id="KW-0539">Nucleus</keyword>
<dbReference type="Pfam" id="PF03731">
    <property type="entry name" value="Ku_N"/>
    <property type="match status" value="1"/>
</dbReference>
<dbReference type="GO" id="GO:0003684">
    <property type="term" value="F:damaged DNA binding"/>
    <property type="evidence" value="ECO:0007669"/>
    <property type="project" value="InterPro"/>
</dbReference>
<dbReference type="Gene3D" id="2.40.290.10">
    <property type="match status" value="1"/>
</dbReference>
<dbReference type="PIRSF" id="PIRSF003033">
    <property type="entry name" value="Ku70"/>
    <property type="match status" value="1"/>
</dbReference>
<evidence type="ECO:0000256" key="9">
    <source>
        <dbReference type="ARBA" id="ARBA00023125"/>
    </source>
</evidence>
<dbReference type="EMBL" id="JAWDGP010002797">
    <property type="protein sequence ID" value="KAK3779917.1"/>
    <property type="molecule type" value="Genomic_DNA"/>
</dbReference>
<evidence type="ECO:0000256" key="7">
    <source>
        <dbReference type="ARBA" id="ARBA00022806"/>
    </source>
</evidence>
<organism evidence="15 16">
    <name type="scientific">Elysia crispata</name>
    <name type="common">lettuce slug</name>
    <dbReference type="NCBI Taxonomy" id="231223"/>
    <lineage>
        <taxon>Eukaryota</taxon>
        <taxon>Metazoa</taxon>
        <taxon>Spiralia</taxon>
        <taxon>Lophotrochozoa</taxon>
        <taxon>Mollusca</taxon>
        <taxon>Gastropoda</taxon>
        <taxon>Heterobranchia</taxon>
        <taxon>Euthyneura</taxon>
        <taxon>Panpulmonata</taxon>
        <taxon>Sacoglossa</taxon>
        <taxon>Placobranchoidea</taxon>
        <taxon>Plakobranchidae</taxon>
        <taxon>Elysia</taxon>
    </lineage>
</organism>
<evidence type="ECO:0000313" key="16">
    <source>
        <dbReference type="Proteomes" id="UP001283361"/>
    </source>
</evidence>
<dbReference type="Proteomes" id="UP001283361">
    <property type="component" value="Unassembled WGS sequence"/>
</dbReference>
<dbReference type="FunFam" id="2.40.290.10:FF:000001">
    <property type="entry name" value="X-ray repair cross complementing 6"/>
    <property type="match status" value="1"/>
</dbReference>
<keyword evidence="16" id="KW-1185">Reference proteome</keyword>
<dbReference type="GO" id="GO:0000723">
    <property type="term" value="P:telomere maintenance"/>
    <property type="evidence" value="ECO:0007669"/>
    <property type="project" value="InterPro"/>
</dbReference>
<proteinExistence type="inferred from homology"/>
<dbReference type="PANTHER" id="PTHR12604">
    <property type="entry name" value="KU AUTOANTIGEN DNA HELICASE"/>
    <property type="match status" value="1"/>
</dbReference>
<dbReference type="NCBIfam" id="TIGR00578">
    <property type="entry name" value="ku70"/>
    <property type="match status" value="1"/>
</dbReference>
<keyword evidence="4" id="KW-0547">Nucleotide-binding</keyword>
<dbReference type="GO" id="GO:0043564">
    <property type="term" value="C:Ku70:Ku80 complex"/>
    <property type="evidence" value="ECO:0007669"/>
    <property type="project" value="InterPro"/>
</dbReference>
<keyword evidence="11" id="KW-0234">DNA repair</keyword>
<evidence type="ECO:0000256" key="8">
    <source>
        <dbReference type="ARBA" id="ARBA00022840"/>
    </source>
</evidence>